<evidence type="ECO:0000256" key="13">
    <source>
        <dbReference type="ARBA" id="ARBA00023316"/>
    </source>
</evidence>
<dbReference type="GO" id="GO:0008658">
    <property type="term" value="F:penicillin binding"/>
    <property type="evidence" value="ECO:0007669"/>
    <property type="project" value="InterPro"/>
</dbReference>
<feature type="domain" description="Penicillin-binding protein transpeptidase" evidence="15">
    <location>
        <begin position="267"/>
        <end position="594"/>
    </location>
</feature>
<gene>
    <name evidence="17" type="ordered locus">Spirs_2072</name>
</gene>
<keyword evidence="18" id="KW-1185">Reference proteome</keyword>
<dbReference type="AlphaFoldDB" id="E1R308"/>
<evidence type="ECO:0000256" key="12">
    <source>
        <dbReference type="ARBA" id="ARBA00023136"/>
    </source>
</evidence>
<evidence type="ECO:0000256" key="1">
    <source>
        <dbReference type="ARBA" id="ARBA00004167"/>
    </source>
</evidence>
<dbReference type="HOGENOM" id="CLU_009289_1_2_12"/>
<dbReference type="InterPro" id="IPR036138">
    <property type="entry name" value="PBP_dimer_sf"/>
</dbReference>
<evidence type="ECO:0000256" key="9">
    <source>
        <dbReference type="ARBA" id="ARBA00022960"/>
    </source>
</evidence>
<keyword evidence="9" id="KW-0133">Cell shape</keyword>
<evidence type="ECO:0000256" key="14">
    <source>
        <dbReference type="SAM" id="Phobius"/>
    </source>
</evidence>
<dbReference type="InterPro" id="IPR050515">
    <property type="entry name" value="Beta-lactam/transpept"/>
</dbReference>
<evidence type="ECO:0000313" key="18">
    <source>
        <dbReference type="Proteomes" id="UP000002318"/>
    </source>
</evidence>
<keyword evidence="17" id="KW-0328">Glycosyltransferase</keyword>
<dbReference type="Gene3D" id="3.40.710.10">
    <property type="entry name" value="DD-peptidase/beta-lactamase superfamily"/>
    <property type="match status" value="1"/>
</dbReference>
<dbReference type="EC" id="2.4.1.129" evidence="17"/>
<keyword evidence="4" id="KW-0997">Cell inner membrane</keyword>
<comment type="subcellular location">
    <subcellularLocation>
        <location evidence="2">Cell membrane</location>
    </subcellularLocation>
    <subcellularLocation>
        <location evidence="1">Membrane</location>
        <topology evidence="1">Single-pass membrane protein</topology>
    </subcellularLocation>
</comment>
<evidence type="ECO:0000256" key="4">
    <source>
        <dbReference type="ARBA" id="ARBA00022519"/>
    </source>
</evidence>
<keyword evidence="17" id="KW-0808">Transferase</keyword>
<dbReference type="PANTHER" id="PTHR30627:SF2">
    <property type="entry name" value="PEPTIDOGLYCAN D,D-TRANSPEPTIDASE MRDA"/>
    <property type="match status" value="1"/>
</dbReference>
<keyword evidence="8" id="KW-0378">Hydrolase</keyword>
<dbReference type="GO" id="GO:0071972">
    <property type="term" value="F:peptidoglycan L,D-transpeptidase activity"/>
    <property type="evidence" value="ECO:0007669"/>
    <property type="project" value="TreeGrafter"/>
</dbReference>
<keyword evidence="12 14" id="KW-0472">Membrane</keyword>
<dbReference type="InterPro" id="IPR017790">
    <property type="entry name" value="Penicillin-binding_protein_2"/>
</dbReference>
<evidence type="ECO:0000256" key="11">
    <source>
        <dbReference type="ARBA" id="ARBA00022989"/>
    </source>
</evidence>
<reference evidence="17 18" key="1">
    <citation type="journal article" date="2010" name="Stand. Genomic Sci.">
        <title>Complete genome sequence of Spirochaeta smaragdinae type strain (SEBR 4228).</title>
        <authorList>
            <person name="Mavromatis K."/>
            <person name="Yasawong M."/>
            <person name="Chertkov O."/>
            <person name="Lapidus A."/>
            <person name="Lucas S."/>
            <person name="Nolan M."/>
            <person name="Del Rio T.G."/>
            <person name="Tice H."/>
            <person name="Cheng J.F."/>
            <person name="Pitluck S."/>
            <person name="Liolios K."/>
            <person name="Ivanova N."/>
            <person name="Tapia R."/>
            <person name="Han C."/>
            <person name="Bruce D."/>
            <person name="Goodwin L."/>
            <person name="Pati A."/>
            <person name="Chen A."/>
            <person name="Palaniappan K."/>
            <person name="Land M."/>
            <person name="Hauser L."/>
            <person name="Chang Y.J."/>
            <person name="Jeffries C.D."/>
            <person name="Detter J.C."/>
            <person name="Rohde M."/>
            <person name="Brambilla E."/>
            <person name="Spring S."/>
            <person name="Goker M."/>
            <person name="Sikorski J."/>
            <person name="Woyke T."/>
            <person name="Bristow J."/>
            <person name="Eisen J.A."/>
            <person name="Markowitz V."/>
            <person name="Hugenholtz P."/>
            <person name="Klenk H.P."/>
            <person name="Kyrpides N.C."/>
        </authorList>
    </citation>
    <scope>NUCLEOTIDE SEQUENCE [LARGE SCALE GENOMIC DNA]</scope>
    <source>
        <strain evidence="18">DSM 11293 / JCM 15392 / SEBR 4228</strain>
    </source>
</reference>
<dbReference type="GO" id="GO:0071555">
    <property type="term" value="P:cell wall organization"/>
    <property type="evidence" value="ECO:0007669"/>
    <property type="project" value="UniProtKB-KW"/>
</dbReference>
<dbReference type="GO" id="GO:0005886">
    <property type="term" value="C:plasma membrane"/>
    <property type="evidence" value="ECO:0007669"/>
    <property type="project" value="UniProtKB-SubCell"/>
</dbReference>
<dbReference type="Pfam" id="PF03717">
    <property type="entry name" value="PBP_dimer"/>
    <property type="match status" value="1"/>
</dbReference>
<organism evidence="17 18">
    <name type="scientific">Sediminispirochaeta smaragdinae (strain DSM 11293 / JCM 15392 / SEBR 4228)</name>
    <name type="common">Spirochaeta smaragdinae</name>
    <dbReference type="NCBI Taxonomy" id="573413"/>
    <lineage>
        <taxon>Bacteria</taxon>
        <taxon>Pseudomonadati</taxon>
        <taxon>Spirochaetota</taxon>
        <taxon>Spirochaetia</taxon>
        <taxon>Spirochaetales</taxon>
        <taxon>Spirochaetaceae</taxon>
        <taxon>Sediminispirochaeta</taxon>
    </lineage>
</organism>
<dbReference type="GO" id="GO:0009252">
    <property type="term" value="P:peptidoglycan biosynthetic process"/>
    <property type="evidence" value="ECO:0007669"/>
    <property type="project" value="UniProtKB-KW"/>
</dbReference>
<dbReference type="Pfam" id="PF00905">
    <property type="entry name" value="Transpeptidase"/>
    <property type="match status" value="1"/>
</dbReference>
<dbReference type="GO" id="GO:0016757">
    <property type="term" value="F:glycosyltransferase activity"/>
    <property type="evidence" value="ECO:0007669"/>
    <property type="project" value="UniProtKB-KW"/>
</dbReference>
<accession>E1R308</accession>
<dbReference type="InterPro" id="IPR001460">
    <property type="entry name" value="PCN-bd_Tpept"/>
</dbReference>
<dbReference type="GO" id="GO:0008360">
    <property type="term" value="P:regulation of cell shape"/>
    <property type="evidence" value="ECO:0007669"/>
    <property type="project" value="UniProtKB-KW"/>
</dbReference>
<dbReference type="SUPFAM" id="SSF56601">
    <property type="entry name" value="beta-lactamase/transpeptidase-like"/>
    <property type="match status" value="1"/>
</dbReference>
<dbReference type="RefSeq" id="WP_013254658.1">
    <property type="nucleotide sequence ID" value="NC_014364.1"/>
</dbReference>
<evidence type="ECO:0000313" key="17">
    <source>
        <dbReference type="EMBL" id="ADK81194.1"/>
    </source>
</evidence>
<keyword evidence="5" id="KW-0121">Carboxypeptidase</keyword>
<evidence type="ECO:0000256" key="2">
    <source>
        <dbReference type="ARBA" id="ARBA00004236"/>
    </source>
</evidence>
<keyword evidence="10" id="KW-0573">Peptidoglycan synthesis</keyword>
<dbReference type="InterPro" id="IPR012338">
    <property type="entry name" value="Beta-lactam/transpept-like"/>
</dbReference>
<keyword evidence="7 14" id="KW-0812">Transmembrane</keyword>
<dbReference type="eggNOG" id="COG0768">
    <property type="taxonomic scope" value="Bacteria"/>
</dbReference>
<dbReference type="EMBL" id="CP002116">
    <property type="protein sequence ID" value="ADK81194.1"/>
    <property type="molecule type" value="Genomic_DNA"/>
</dbReference>
<dbReference type="KEGG" id="ssm:Spirs_2072"/>
<dbReference type="NCBIfam" id="TIGR03423">
    <property type="entry name" value="pbp2_mrdA"/>
    <property type="match status" value="1"/>
</dbReference>
<dbReference type="Gene3D" id="3.90.1310.10">
    <property type="entry name" value="Penicillin-binding protein 2a (Domain 2)"/>
    <property type="match status" value="1"/>
</dbReference>
<dbReference type="GO" id="GO:0009002">
    <property type="term" value="F:serine-type D-Ala-D-Ala carboxypeptidase activity"/>
    <property type="evidence" value="ECO:0007669"/>
    <property type="project" value="InterPro"/>
</dbReference>
<dbReference type="OrthoDB" id="9804124at2"/>
<evidence type="ECO:0000256" key="8">
    <source>
        <dbReference type="ARBA" id="ARBA00022801"/>
    </source>
</evidence>
<evidence type="ECO:0000256" key="3">
    <source>
        <dbReference type="ARBA" id="ARBA00022475"/>
    </source>
</evidence>
<keyword evidence="11 14" id="KW-1133">Transmembrane helix</keyword>
<evidence type="ECO:0000256" key="10">
    <source>
        <dbReference type="ARBA" id="ARBA00022984"/>
    </source>
</evidence>
<feature type="domain" description="Penicillin-binding protein dimerisation" evidence="16">
    <location>
        <begin position="60"/>
        <end position="232"/>
    </location>
</feature>
<protein>
    <submittedName>
        <fullName evidence="17">Penicillin-binding protein 2</fullName>
        <ecNumber evidence="17">2.4.1.129</ecNumber>
    </submittedName>
</protein>
<name>E1R308_SEDSS</name>
<feature type="transmembrane region" description="Helical" evidence="14">
    <location>
        <begin position="17"/>
        <end position="36"/>
    </location>
</feature>
<dbReference type="InterPro" id="IPR005311">
    <property type="entry name" value="PBP_dimer"/>
</dbReference>
<evidence type="ECO:0000256" key="7">
    <source>
        <dbReference type="ARBA" id="ARBA00022692"/>
    </source>
</evidence>
<evidence type="ECO:0000256" key="6">
    <source>
        <dbReference type="ARBA" id="ARBA00022670"/>
    </source>
</evidence>
<keyword evidence="13" id="KW-0961">Cell wall biogenesis/degradation</keyword>
<dbReference type="STRING" id="573413.Spirs_2072"/>
<dbReference type="GO" id="GO:0006508">
    <property type="term" value="P:proteolysis"/>
    <property type="evidence" value="ECO:0007669"/>
    <property type="project" value="UniProtKB-KW"/>
</dbReference>
<evidence type="ECO:0000259" key="16">
    <source>
        <dbReference type="Pfam" id="PF03717"/>
    </source>
</evidence>
<proteinExistence type="predicted"/>
<evidence type="ECO:0000259" key="15">
    <source>
        <dbReference type="Pfam" id="PF00905"/>
    </source>
</evidence>
<dbReference type="Proteomes" id="UP000002318">
    <property type="component" value="Chromosome"/>
</dbReference>
<sequence>MTGFSGPQDSTVRKSRVLVLGFIFGLLVLIYLLYLFNMQVVHTIFYQDRAKAVAMRSFTVPAQRGEIFDRNADYPLATNIDSFAVYIIPAQLPADNRNAVFERLGRVLNMPESAIEKKIPARASQYFQPIEVKSGVDLATVTRIAERVEDFPGVTWNSKSIRNYNDIGSLSHILGYVGNITVEELQVLYNQGYNINSVIGKSGIEKGYDTLLRGKDGRSFSTVDVRGRQIGGIEDRFEAPENGKNLVLTVDKRIQKLCEEALGDRMGSAIVLKPATGEIIAMVSYPWFDPNLFYTDTSDEAFRTLSLDPHNPFLNRAIQSANPPGSTFKIIMTTAALEEHAIDPQKTITCEGRFRLGDRYFNCHLLHGHGPLNLKEALEESCDVYFYTLGLRHLGIDIISEYAKLFGFGSVSGIDIPGEIAGLVPTPQWKQQRFNSPWVGGDTVNLSIGQGYLLVTPIQLANAVAMTVNQGVIYRPHFLKEVRDPTSGETVRVVDPVAYKTAPISKETFKTVQENMRGVITDGTAAVVITTKAVDVAGKTGTAEVGYDDRWHAWFAANGPYGAPPEDQLVVVTMVEASNDWEWWAVRAANIIFQGIFAHQTYDEALKALHWGWLHNDRRKEN</sequence>
<evidence type="ECO:0000256" key="5">
    <source>
        <dbReference type="ARBA" id="ARBA00022645"/>
    </source>
</evidence>
<keyword evidence="3" id="KW-1003">Cell membrane</keyword>
<dbReference type="SUPFAM" id="SSF56519">
    <property type="entry name" value="Penicillin binding protein dimerisation domain"/>
    <property type="match status" value="1"/>
</dbReference>
<keyword evidence="6" id="KW-0645">Protease</keyword>
<dbReference type="PANTHER" id="PTHR30627">
    <property type="entry name" value="PEPTIDOGLYCAN D,D-TRANSPEPTIDASE"/>
    <property type="match status" value="1"/>
</dbReference>